<feature type="region of interest" description="Disordered" evidence="1">
    <location>
        <begin position="289"/>
        <end position="639"/>
    </location>
</feature>
<feature type="compositionally biased region" description="Polar residues" evidence="1">
    <location>
        <begin position="773"/>
        <end position="783"/>
    </location>
</feature>
<accession>A0A2X0MNL5</accession>
<feature type="compositionally biased region" description="Polar residues" evidence="1">
    <location>
        <begin position="512"/>
        <end position="521"/>
    </location>
</feature>
<feature type="region of interest" description="Disordered" evidence="1">
    <location>
        <begin position="653"/>
        <end position="790"/>
    </location>
</feature>
<feature type="compositionally biased region" description="Polar residues" evidence="1">
    <location>
        <begin position="34"/>
        <end position="57"/>
    </location>
</feature>
<feature type="compositionally biased region" description="Polar residues" evidence="1">
    <location>
        <begin position="339"/>
        <end position="348"/>
    </location>
</feature>
<feature type="compositionally biased region" description="Gly residues" evidence="1">
    <location>
        <begin position="85"/>
        <end position="95"/>
    </location>
</feature>
<feature type="region of interest" description="Disordered" evidence="1">
    <location>
        <begin position="222"/>
        <end position="254"/>
    </location>
</feature>
<feature type="compositionally biased region" description="Polar residues" evidence="1">
    <location>
        <begin position="717"/>
        <end position="759"/>
    </location>
</feature>
<feature type="compositionally biased region" description="Low complexity" evidence="1">
    <location>
        <begin position="120"/>
        <end position="152"/>
    </location>
</feature>
<feature type="compositionally biased region" description="Basic and acidic residues" evidence="1">
    <location>
        <begin position="663"/>
        <end position="682"/>
    </location>
</feature>
<feature type="compositionally biased region" description="Low complexity" evidence="1">
    <location>
        <begin position="527"/>
        <end position="539"/>
    </location>
</feature>
<keyword evidence="3" id="KW-1185">Reference proteome</keyword>
<feature type="compositionally biased region" description="Polar residues" evidence="1">
    <location>
        <begin position="379"/>
        <end position="406"/>
    </location>
</feature>
<evidence type="ECO:0000256" key="1">
    <source>
        <dbReference type="SAM" id="MobiDB-lite"/>
    </source>
</evidence>
<feature type="region of interest" description="Disordered" evidence="1">
    <location>
        <begin position="825"/>
        <end position="910"/>
    </location>
</feature>
<sequence>MAYRHQGYDQPESGPEYGAFFRSNNRAPAGGQYGLSSPTPASAISNGGTGTNSNAFTSSNGTTGASSSSATPPSSSSSRVRGAPRLGGLGLGGIGANVNKPSPGPLVAKSLPINSERAKSSASASSGVPSSPSRVPNSSTPSSPNGDSGSGPVYAKSQGFPSKSRKESSRKRATYTANSDQRPKQIPAGLPSQSAANATVERPFLSPEMTKPSVRSEAFALDRPTPDYGVASTHADDSFEGEELSPTVDGYDENHLADDNLRTLVRGIDSPDSSIEAGFSHFTQAITSVPVSKSSSTASQYSSHKLAEAAPVESRARQTSSTFTTTDDDASSEYDNSHDSASLYQEASPTIDEKSALAEKDGLGSLAERAVSPPPVVTSMDSPRSSFTESELAGPTSTLTIESQKLSDSEAEAVCTGDSVVEPEERSSEKVDRAQLAPLQPPPQVPRSVSPDTLDANQSGAWSSAVLSSRSTSRNSSNSRKKSSEAPPRPKRLRAPGAKTPLLGASPALSDGSFSDLSPATSRESDPSPSRKPSPSVESQLVVEPKAEPAPSQAVSASLDRPSLSTASSSATIHTSAEPTSTTVPTGGSSESASSYSYAGLGLRMPSTLSRTSRRTSMQAGSVAPVATPAASAVATPAPVVVQPPKEVLATFASLTAPQASSDLKREMQAQRERETRRKEEEAASAAATAVSARLAYPEPSSEEEDEEDDERDFGSADQTFATPRPSISNDAESDSGTRTPTINVFSVSPSNSTKSTITLPEASATVEEANPEAQSADSSNATGEAGGSTATDIGVAAVGALVTGSLAVGYTAWRGLGAVASWGWGTAGPKSRAAPKEDTASPETSDNETDDLPGAFGTKGRNGPLTTVESEGNGDSEKALFSNEGEIDYSSASARRRQRLQAEQAGQTEGMAVAEEVVVIDGARLVSSPNAKTEWGDLEFPAPEA</sequence>
<reference evidence="3" key="1">
    <citation type="submission" date="2016-10" db="EMBL/GenBank/DDBJ databases">
        <authorList>
            <person name="Jeantristanb JTB J.-T."/>
            <person name="Ricardo R."/>
        </authorList>
    </citation>
    <scope>NUCLEOTIDE SEQUENCE [LARGE SCALE GENOMIC DNA]</scope>
</reference>
<evidence type="ECO:0000313" key="3">
    <source>
        <dbReference type="Proteomes" id="UP000249723"/>
    </source>
</evidence>
<feature type="compositionally biased region" description="Low complexity" evidence="1">
    <location>
        <begin position="684"/>
        <end position="700"/>
    </location>
</feature>
<name>A0A2X0MNL5_9BASI</name>
<evidence type="ECO:0000313" key="2">
    <source>
        <dbReference type="EMBL" id="SCZ95900.1"/>
    </source>
</evidence>
<feature type="compositionally biased region" description="Basic and acidic residues" evidence="1">
    <location>
        <begin position="351"/>
        <end position="362"/>
    </location>
</feature>
<dbReference type="EMBL" id="FMWP01000087">
    <property type="protein sequence ID" value="SCZ95900.1"/>
    <property type="molecule type" value="Genomic_DNA"/>
</dbReference>
<gene>
    <name evidence="2" type="ORF">BZ3500_MVSOF-1268-A1-R1_CHR8-1G09871</name>
</gene>
<feature type="compositionally biased region" description="Basic and acidic residues" evidence="1">
    <location>
        <begin position="423"/>
        <end position="433"/>
    </location>
</feature>
<feature type="compositionally biased region" description="Acidic residues" evidence="1">
    <location>
        <begin position="701"/>
        <end position="712"/>
    </location>
</feature>
<dbReference type="AlphaFoldDB" id="A0A2X0MNL5"/>
<protein>
    <submittedName>
        <fullName evidence="2">BZ3500_MvSof-1268-A1-R1_Chr8-1g09871 protein</fullName>
    </submittedName>
</protein>
<feature type="compositionally biased region" description="Low complexity" evidence="1">
    <location>
        <begin position="58"/>
        <end position="84"/>
    </location>
</feature>
<feature type="compositionally biased region" description="Low complexity" evidence="1">
    <location>
        <begin position="563"/>
        <end position="639"/>
    </location>
</feature>
<dbReference type="Proteomes" id="UP000249723">
    <property type="component" value="Unassembled WGS sequence"/>
</dbReference>
<organism evidence="2 3">
    <name type="scientific">Microbotryum saponariae</name>
    <dbReference type="NCBI Taxonomy" id="289078"/>
    <lineage>
        <taxon>Eukaryota</taxon>
        <taxon>Fungi</taxon>
        <taxon>Dikarya</taxon>
        <taxon>Basidiomycota</taxon>
        <taxon>Pucciniomycotina</taxon>
        <taxon>Microbotryomycetes</taxon>
        <taxon>Microbotryales</taxon>
        <taxon>Microbotryaceae</taxon>
        <taxon>Microbotryum</taxon>
    </lineage>
</organism>
<feature type="compositionally biased region" description="Polar residues" evidence="1">
    <location>
        <begin position="653"/>
        <end position="662"/>
    </location>
</feature>
<feature type="compositionally biased region" description="Low complexity" evidence="1">
    <location>
        <begin position="289"/>
        <end position="303"/>
    </location>
</feature>
<feature type="region of interest" description="Disordered" evidence="1">
    <location>
        <begin position="1"/>
        <end position="197"/>
    </location>
</feature>
<proteinExistence type="predicted"/>
<feature type="compositionally biased region" description="Low complexity" evidence="1">
    <location>
        <begin position="459"/>
        <end position="478"/>
    </location>
</feature>